<comment type="caution">
    <text evidence="4">The sequence shown here is derived from an EMBL/GenBank/DDBJ whole genome shotgun (WGS) entry which is preliminary data.</text>
</comment>
<name>A0ABD2ZHQ0_9GENT</name>
<evidence type="ECO:0000313" key="5">
    <source>
        <dbReference type="Proteomes" id="UP001630127"/>
    </source>
</evidence>
<evidence type="ECO:0000256" key="2">
    <source>
        <dbReference type="SAM" id="MobiDB-lite"/>
    </source>
</evidence>
<sequence length="549" mass="60963">MEVMQKLRTEVERKKEALHHFKADVEEVVEEAASLLRRRHTSVSAADVGGDSNTSIIACTGYVAVDLDAYKMEGGINVEADEKEKSEQDSIYFEKSEGMWKCRHCIWTYQTGNPWIHHIHQKHYTYPSRGNGLDFNVKVEDLGAKLNDVDIHQVLSAVINGKEVENLKDKLLPTSTKPLLQEETDRRVQVDDAESEESDEEVIELEFERAAERMHTHDGYNMYCPNCNNRITKVVLRRKIRPRTVEIPSVTRRDDLFGCSACFSIFLALGNRLKQLLIFGKKPDTSIPKGPNDILSQHGGGDVRIPVDERPGETKIPKLSPIPIVPPADAIPPVTTTASQSSVSVEIVKSFVYGGLMESITSLSVVSSAAASEATTLNIVALGLANLVGGLIVLAHNLKDLRYGDSSETNESRYKEQLGGKEHFPLHATIAVLSYLVFGIIPPVIYGFTFRESNDRDYKLLAVAAASLLCIVILAIAKAYVRGEHKFMEYFKTILYYVTSAVMASGIAYAVGDLANKLLEKLGWLNPPTVKPQMFSQAKSFNPTSWASY</sequence>
<accession>A0ABD2ZHQ0</accession>
<dbReference type="PANTHER" id="PTHR38937:SF2">
    <property type="entry name" value="MEMBRANE PROTEIN OF ER BODY-LIKE PROTEIN ISOFORM X1"/>
    <property type="match status" value="1"/>
</dbReference>
<feature type="transmembrane region" description="Helical" evidence="3">
    <location>
        <begin position="424"/>
        <end position="448"/>
    </location>
</feature>
<dbReference type="AlphaFoldDB" id="A0ABD2ZHQ0"/>
<dbReference type="EMBL" id="JBJUIK010000009">
    <property type="protein sequence ID" value="KAL3517825.1"/>
    <property type="molecule type" value="Genomic_DNA"/>
</dbReference>
<proteinExistence type="predicted"/>
<evidence type="ECO:0000256" key="1">
    <source>
        <dbReference type="SAM" id="Coils"/>
    </source>
</evidence>
<keyword evidence="3" id="KW-0812">Transmembrane</keyword>
<evidence type="ECO:0000256" key="3">
    <source>
        <dbReference type="SAM" id="Phobius"/>
    </source>
</evidence>
<evidence type="ECO:0008006" key="6">
    <source>
        <dbReference type="Google" id="ProtNLM"/>
    </source>
</evidence>
<keyword evidence="3" id="KW-1133">Transmembrane helix</keyword>
<reference evidence="4 5" key="1">
    <citation type="submission" date="2024-11" db="EMBL/GenBank/DDBJ databases">
        <title>A near-complete genome assembly of Cinchona calisaya.</title>
        <authorList>
            <person name="Lian D.C."/>
            <person name="Zhao X.W."/>
            <person name="Wei L."/>
        </authorList>
    </citation>
    <scope>NUCLEOTIDE SEQUENCE [LARGE SCALE GENOMIC DNA]</scope>
    <source>
        <tissue evidence="4">Nenye</tissue>
    </source>
</reference>
<organism evidence="4 5">
    <name type="scientific">Cinchona calisaya</name>
    <dbReference type="NCBI Taxonomy" id="153742"/>
    <lineage>
        <taxon>Eukaryota</taxon>
        <taxon>Viridiplantae</taxon>
        <taxon>Streptophyta</taxon>
        <taxon>Embryophyta</taxon>
        <taxon>Tracheophyta</taxon>
        <taxon>Spermatophyta</taxon>
        <taxon>Magnoliopsida</taxon>
        <taxon>eudicotyledons</taxon>
        <taxon>Gunneridae</taxon>
        <taxon>Pentapetalae</taxon>
        <taxon>asterids</taxon>
        <taxon>lamiids</taxon>
        <taxon>Gentianales</taxon>
        <taxon>Rubiaceae</taxon>
        <taxon>Cinchonoideae</taxon>
        <taxon>Cinchoneae</taxon>
        <taxon>Cinchona</taxon>
    </lineage>
</organism>
<feature type="transmembrane region" description="Helical" evidence="3">
    <location>
        <begin position="377"/>
        <end position="395"/>
    </location>
</feature>
<dbReference type="PANTHER" id="PTHR38937">
    <property type="entry name" value="MEMBRANE PROTEIN OF ER BODY-LIKE PROTEIN"/>
    <property type="match status" value="1"/>
</dbReference>
<feature type="transmembrane region" description="Helical" evidence="3">
    <location>
        <begin position="493"/>
        <end position="512"/>
    </location>
</feature>
<dbReference type="Proteomes" id="UP001630127">
    <property type="component" value="Unassembled WGS sequence"/>
</dbReference>
<feature type="coiled-coil region" evidence="1">
    <location>
        <begin position="4"/>
        <end position="31"/>
    </location>
</feature>
<keyword evidence="5" id="KW-1185">Reference proteome</keyword>
<evidence type="ECO:0000313" key="4">
    <source>
        <dbReference type="EMBL" id="KAL3517825.1"/>
    </source>
</evidence>
<feature type="region of interest" description="Disordered" evidence="2">
    <location>
        <begin position="175"/>
        <end position="197"/>
    </location>
</feature>
<dbReference type="InterPro" id="IPR052843">
    <property type="entry name" value="ER_body_metal_sequester"/>
</dbReference>
<keyword evidence="1" id="KW-0175">Coiled coil</keyword>
<keyword evidence="3" id="KW-0472">Membrane</keyword>
<protein>
    <recommendedName>
        <fullName evidence="6">Membrane protein of ER body-like protein</fullName>
    </recommendedName>
</protein>
<feature type="transmembrane region" description="Helical" evidence="3">
    <location>
        <begin position="460"/>
        <end position="481"/>
    </location>
</feature>
<gene>
    <name evidence="4" type="ORF">ACH5RR_020414</name>
</gene>